<dbReference type="NCBIfam" id="NF009131">
    <property type="entry name" value="PRK12484.1"/>
    <property type="match status" value="1"/>
</dbReference>
<keyword evidence="6 9" id="KW-0662">Pyridine nucleotide biosynthesis</keyword>
<protein>
    <recommendedName>
        <fullName evidence="3 9">Nicotinate phosphoribosyltransferase</fullName>
        <ecNumber evidence="3 9">6.3.4.21</ecNumber>
    </recommendedName>
</protein>
<evidence type="ECO:0000313" key="14">
    <source>
        <dbReference type="Proteomes" id="UP000247612"/>
    </source>
</evidence>
<dbReference type="GO" id="GO:0004516">
    <property type="term" value="F:nicotinate phosphoribosyltransferase activity"/>
    <property type="evidence" value="ECO:0007669"/>
    <property type="project" value="UniProtKB-UniRule"/>
</dbReference>
<dbReference type="EMBL" id="QJKH01000024">
    <property type="protein sequence ID" value="PXX74522.1"/>
    <property type="molecule type" value="Genomic_DNA"/>
</dbReference>
<evidence type="ECO:0000259" key="10">
    <source>
        <dbReference type="Pfam" id="PF04095"/>
    </source>
</evidence>
<dbReference type="SUPFAM" id="SSF51690">
    <property type="entry name" value="Nicotinate/Quinolinate PRTase C-terminal domain-like"/>
    <property type="match status" value="1"/>
</dbReference>
<feature type="domain" description="Nicotinate/nicotinamide phosphoribosyltransferase" evidence="10">
    <location>
        <begin position="163"/>
        <end position="353"/>
    </location>
</feature>
<dbReference type="SUPFAM" id="SSF54675">
    <property type="entry name" value="Nicotinate/Quinolinate PRTase N-terminal domain-like"/>
    <property type="match status" value="1"/>
</dbReference>
<feature type="domain" description="Nicotinate phosphoribosyltransferase N-terminal" evidence="11">
    <location>
        <begin position="18"/>
        <end position="142"/>
    </location>
</feature>
<evidence type="ECO:0000256" key="8">
    <source>
        <dbReference type="ARBA" id="ARBA00048668"/>
    </source>
</evidence>
<dbReference type="OrthoDB" id="9770610at2"/>
<dbReference type="NCBIfam" id="NF006695">
    <property type="entry name" value="PRK09243.1-2"/>
    <property type="match status" value="1"/>
</dbReference>
<comment type="caution">
    <text evidence="13">The sequence shown here is derived from an EMBL/GenBank/DDBJ whole genome shotgun (WGS) entry which is preliminary data.</text>
</comment>
<dbReference type="InterPro" id="IPR006405">
    <property type="entry name" value="Nic_PRibTrfase_pncB"/>
</dbReference>
<dbReference type="InterPro" id="IPR040727">
    <property type="entry name" value="NAPRTase_N"/>
</dbReference>
<dbReference type="EC" id="6.3.4.21" evidence="3 9"/>
<dbReference type="InterPro" id="IPR007229">
    <property type="entry name" value="Nic_PRibTrfase-Fam"/>
</dbReference>
<keyword evidence="13" id="KW-0328">Glycosyltransferase</keyword>
<dbReference type="PIRSF" id="PIRSF000484">
    <property type="entry name" value="NAPRT"/>
    <property type="match status" value="1"/>
</dbReference>
<reference evidence="13 14" key="1">
    <citation type="submission" date="2018-05" db="EMBL/GenBank/DDBJ databases">
        <title>Genomic Encyclopedia of Type Strains, Phase IV (KMG-IV): sequencing the most valuable type-strain genomes for metagenomic binning, comparative biology and taxonomic classification.</title>
        <authorList>
            <person name="Goeker M."/>
        </authorList>
    </citation>
    <scope>NUCLEOTIDE SEQUENCE [LARGE SCALE GENOMIC DNA]</scope>
    <source>
        <strain evidence="13 14">JC118</strain>
    </source>
</reference>
<evidence type="ECO:0000256" key="3">
    <source>
        <dbReference type="ARBA" id="ARBA00013236"/>
    </source>
</evidence>
<evidence type="ECO:0000256" key="4">
    <source>
        <dbReference type="ARBA" id="ARBA00022553"/>
    </source>
</evidence>
<evidence type="ECO:0000256" key="2">
    <source>
        <dbReference type="ARBA" id="ARBA00010897"/>
    </source>
</evidence>
<comment type="function">
    <text evidence="9">Catalyzes the first step in the biosynthesis of NAD from nicotinic acid, the ATP-dependent synthesis of beta-nicotinate D-ribonucleotide from nicotinate and 5-phospho-D-ribose 1-phosphate.</text>
</comment>
<evidence type="ECO:0000256" key="7">
    <source>
        <dbReference type="ARBA" id="ARBA00022679"/>
    </source>
</evidence>
<comment type="pathway">
    <text evidence="1 9">Cofactor biosynthesis; NAD(+) biosynthesis; nicotinate D-ribonucleotide from nicotinate: step 1/1.</text>
</comment>
<dbReference type="InterPro" id="IPR041619">
    <property type="entry name" value="NAPRTase_C"/>
</dbReference>
<dbReference type="Pfam" id="PF17956">
    <property type="entry name" value="NAPRTase_C"/>
    <property type="match status" value="1"/>
</dbReference>
<keyword evidence="4" id="KW-0597">Phosphoprotein</keyword>
<dbReference type="GO" id="GO:0034355">
    <property type="term" value="P:NAD+ biosynthetic process via the salvage pathway"/>
    <property type="evidence" value="ECO:0007669"/>
    <property type="project" value="TreeGrafter"/>
</dbReference>
<feature type="domain" description="Nicotinate phosphoribosyltransferase C-terminal" evidence="12">
    <location>
        <begin position="371"/>
        <end position="482"/>
    </location>
</feature>
<evidence type="ECO:0000259" key="12">
    <source>
        <dbReference type="Pfam" id="PF17956"/>
    </source>
</evidence>
<gene>
    <name evidence="13" type="ORF">DES51_12428</name>
</gene>
<dbReference type="Pfam" id="PF04095">
    <property type="entry name" value="NAPRTase"/>
    <property type="match status" value="1"/>
</dbReference>
<dbReference type="InterPro" id="IPR013785">
    <property type="entry name" value="Aldolase_TIM"/>
</dbReference>
<evidence type="ECO:0000256" key="1">
    <source>
        <dbReference type="ARBA" id="ARBA00004952"/>
    </source>
</evidence>
<dbReference type="Gene3D" id="3.20.20.70">
    <property type="entry name" value="Aldolase class I"/>
    <property type="match status" value="1"/>
</dbReference>
<dbReference type="AlphaFoldDB" id="A0A318KJ76"/>
<keyword evidence="14" id="KW-1185">Reference proteome</keyword>
<evidence type="ECO:0000256" key="5">
    <source>
        <dbReference type="ARBA" id="ARBA00022598"/>
    </source>
</evidence>
<organism evidence="13 14">
    <name type="scientific">Dielma fastidiosa</name>
    <dbReference type="NCBI Taxonomy" id="1034346"/>
    <lineage>
        <taxon>Bacteria</taxon>
        <taxon>Bacillati</taxon>
        <taxon>Bacillota</taxon>
        <taxon>Erysipelotrichia</taxon>
        <taxon>Erysipelotrichales</taxon>
        <taxon>Erysipelotrichaceae</taxon>
        <taxon>Dielma</taxon>
    </lineage>
</organism>
<dbReference type="UniPathway" id="UPA00253">
    <property type="reaction ID" value="UER00457"/>
</dbReference>
<evidence type="ECO:0000313" key="13">
    <source>
        <dbReference type="EMBL" id="PXX74522.1"/>
    </source>
</evidence>
<dbReference type="STRING" id="1034346.GCA_000313565_02635"/>
<dbReference type="InterPro" id="IPR041525">
    <property type="entry name" value="N/Namide_PRibTrfase"/>
</dbReference>
<evidence type="ECO:0000259" key="11">
    <source>
        <dbReference type="Pfam" id="PF17767"/>
    </source>
</evidence>
<sequence length="491" mass="56197">METYDEKFDFRDKRNLSLVTDFYELTMSQCYFNAPDANKIVTFDLFYRRNPDNGGFAIFAGLEQIIGFIQNLHFEDEDIAYLKSLNKFSDEFLDYLRHFIFTGDVYAVPEGTPVFPNEPLVRVKAKIIEAQLLETAFLLAINHQTLIATKANRIVRAAKGRIVMEFGARRAHNFDAANYGARAAYIGGVDATATTYAGEKFNIPVAGTMAHSFIQSFDSEYEAFKAYALTYPDSCTVLLDTYDTLNSGVKNAIRVAKEVLEPMGHRLKGVRIDSGDIAYLSKKIRKQLDEAGLEDCQIVASNSFDEYIIKSLIEQGAQIDSFGVGENMIVSKSSPVFGGVYKMSSVIKDNQMIPKIKLSENVEKMTNPGFKDLYRIYDKENHKALADLMTIHGHPISENEDLTICHPDNVWKKKTLKRGTFVIRDLYEPIFVNGRLVYKVPDLNEIRRYSQQELSHLWDEYFRFEYPQVYKVDLTEELLKMKLDLIEEMKH</sequence>
<keyword evidence="5 9" id="KW-0436">Ligase</keyword>
<comment type="catalytic activity">
    <reaction evidence="8 9">
        <text>5-phospho-alpha-D-ribose 1-diphosphate + nicotinate + ATP + H2O = nicotinate beta-D-ribonucleotide + ADP + phosphate + diphosphate</text>
        <dbReference type="Rhea" id="RHEA:36163"/>
        <dbReference type="ChEBI" id="CHEBI:15377"/>
        <dbReference type="ChEBI" id="CHEBI:30616"/>
        <dbReference type="ChEBI" id="CHEBI:32544"/>
        <dbReference type="ChEBI" id="CHEBI:33019"/>
        <dbReference type="ChEBI" id="CHEBI:43474"/>
        <dbReference type="ChEBI" id="CHEBI:57502"/>
        <dbReference type="ChEBI" id="CHEBI:58017"/>
        <dbReference type="ChEBI" id="CHEBI:456216"/>
        <dbReference type="EC" id="6.3.4.21"/>
    </reaction>
</comment>
<dbReference type="Pfam" id="PF17767">
    <property type="entry name" value="NAPRTase_N"/>
    <property type="match status" value="1"/>
</dbReference>
<comment type="similarity">
    <text evidence="2 9">Belongs to the NAPRTase family.</text>
</comment>
<dbReference type="GO" id="GO:0047280">
    <property type="term" value="F:nicotinamide phosphoribosyltransferase activity"/>
    <property type="evidence" value="ECO:0007669"/>
    <property type="project" value="UniProtKB-ARBA"/>
</dbReference>
<dbReference type="PANTHER" id="PTHR11098">
    <property type="entry name" value="NICOTINATE PHOSPHORIBOSYLTRANSFERASE"/>
    <property type="match status" value="1"/>
</dbReference>
<dbReference type="GO" id="GO:0005829">
    <property type="term" value="C:cytosol"/>
    <property type="evidence" value="ECO:0007669"/>
    <property type="project" value="TreeGrafter"/>
</dbReference>
<evidence type="ECO:0000256" key="9">
    <source>
        <dbReference type="RuleBase" id="RU365100"/>
    </source>
</evidence>
<dbReference type="NCBIfam" id="TIGR01513">
    <property type="entry name" value="NAPRTase_put"/>
    <property type="match status" value="1"/>
</dbReference>
<dbReference type="Proteomes" id="UP000247612">
    <property type="component" value="Unassembled WGS sequence"/>
</dbReference>
<dbReference type="FunFam" id="3.20.20.70:FF:000076">
    <property type="entry name" value="Nicotinate phosphoribosyltransferase"/>
    <property type="match status" value="1"/>
</dbReference>
<comment type="PTM">
    <text evidence="9">Transiently phosphorylated on a His residue during the reaction cycle. Phosphorylation strongly increases the affinity for substrates and increases the rate of nicotinate D-ribonucleotide production. Dephosphorylation regenerates the low-affinity form of the enzyme, leading to product release.</text>
</comment>
<dbReference type="Gene3D" id="3.20.140.10">
    <property type="entry name" value="nicotinate phosphoribosyltransferase"/>
    <property type="match status" value="1"/>
</dbReference>
<evidence type="ECO:0000256" key="6">
    <source>
        <dbReference type="ARBA" id="ARBA00022642"/>
    </source>
</evidence>
<keyword evidence="7 9" id="KW-0808">Transferase</keyword>
<dbReference type="RefSeq" id="WP_022938920.1">
    <property type="nucleotide sequence ID" value="NZ_CABKRQ010000007.1"/>
</dbReference>
<dbReference type="CDD" id="cd01570">
    <property type="entry name" value="NAPRTase_A"/>
    <property type="match status" value="1"/>
</dbReference>
<proteinExistence type="inferred from homology"/>
<accession>A0A318KJ76</accession>
<dbReference type="InterPro" id="IPR036068">
    <property type="entry name" value="Nicotinate_pribotase-like_C"/>
</dbReference>
<name>A0A318KJ76_9FIRM</name>
<dbReference type="PANTHER" id="PTHR11098:SF1">
    <property type="entry name" value="NICOTINATE PHOSPHORIBOSYLTRANSFERASE"/>
    <property type="match status" value="1"/>
</dbReference>